<dbReference type="PROSITE" id="PS01031">
    <property type="entry name" value="SHSP"/>
    <property type="match status" value="1"/>
</dbReference>
<dbReference type="Proteomes" id="UP000295252">
    <property type="component" value="Chromosome VII"/>
</dbReference>
<keyword evidence="6" id="KW-1185">Reference proteome</keyword>
<organism evidence="5 6">
    <name type="scientific">Coffea canephora</name>
    <name type="common">Robusta coffee</name>
    <dbReference type="NCBI Taxonomy" id="49390"/>
    <lineage>
        <taxon>Eukaryota</taxon>
        <taxon>Viridiplantae</taxon>
        <taxon>Streptophyta</taxon>
        <taxon>Embryophyta</taxon>
        <taxon>Tracheophyta</taxon>
        <taxon>Spermatophyta</taxon>
        <taxon>Magnoliopsida</taxon>
        <taxon>eudicotyledons</taxon>
        <taxon>Gunneridae</taxon>
        <taxon>Pentapetalae</taxon>
        <taxon>asterids</taxon>
        <taxon>lamiids</taxon>
        <taxon>Gentianales</taxon>
        <taxon>Rubiaceae</taxon>
        <taxon>Ixoroideae</taxon>
        <taxon>Gardenieae complex</taxon>
        <taxon>Bertiereae - Coffeeae clade</taxon>
        <taxon>Coffeeae</taxon>
        <taxon>Coffea</taxon>
    </lineage>
</organism>
<dbReference type="STRING" id="49390.A0A068VGF3"/>
<dbReference type="CDD" id="cd06464">
    <property type="entry name" value="ACD_sHsps-like"/>
    <property type="match status" value="1"/>
</dbReference>
<feature type="domain" description="SHSP" evidence="4">
    <location>
        <begin position="158"/>
        <end position="276"/>
    </location>
</feature>
<dbReference type="AlphaFoldDB" id="A0A068VGF3"/>
<dbReference type="Gene3D" id="2.60.40.790">
    <property type="match status" value="1"/>
</dbReference>
<dbReference type="PhylomeDB" id="A0A068VGF3"/>
<accession>A0A068VGF3</accession>
<reference evidence="6" key="1">
    <citation type="journal article" date="2014" name="Science">
        <title>The coffee genome provides insight into the convergent evolution of caffeine biosynthesis.</title>
        <authorList>
            <person name="Denoeud F."/>
            <person name="Carretero-Paulet L."/>
            <person name="Dereeper A."/>
            <person name="Droc G."/>
            <person name="Guyot R."/>
            <person name="Pietrella M."/>
            <person name="Zheng C."/>
            <person name="Alberti A."/>
            <person name="Anthony F."/>
            <person name="Aprea G."/>
            <person name="Aury J.M."/>
            <person name="Bento P."/>
            <person name="Bernard M."/>
            <person name="Bocs S."/>
            <person name="Campa C."/>
            <person name="Cenci A."/>
            <person name="Combes M.C."/>
            <person name="Crouzillat D."/>
            <person name="Da Silva C."/>
            <person name="Daddiego L."/>
            <person name="De Bellis F."/>
            <person name="Dussert S."/>
            <person name="Garsmeur O."/>
            <person name="Gayraud T."/>
            <person name="Guignon V."/>
            <person name="Jahn K."/>
            <person name="Jamilloux V."/>
            <person name="Joet T."/>
            <person name="Labadie K."/>
            <person name="Lan T."/>
            <person name="Leclercq J."/>
            <person name="Lepelley M."/>
            <person name="Leroy T."/>
            <person name="Li L.T."/>
            <person name="Librado P."/>
            <person name="Lopez L."/>
            <person name="Munoz A."/>
            <person name="Noel B."/>
            <person name="Pallavicini A."/>
            <person name="Perrotta G."/>
            <person name="Poncet V."/>
            <person name="Pot D."/>
            <person name="Priyono X."/>
            <person name="Rigoreau M."/>
            <person name="Rouard M."/>
            <person name="Rozas J."/>
            <person name="Tranchant-Dubreuil C."/>
            <person name="VanBuren R."/>
            <person name="Zhang Q."/>
            <person name="Andrade A.C."/>
            <person name="Argout X."/>
            <person name="Bertrand B."/>
            <person name="de Kochko A."/>
            <person name="Graziosi G."/>
            <person name="Henry R.J."/>
            <person name="Jayarama X."/>
            <person name="Ming R."/>
            <person name="Nagai C."/>
            <person name="Rounsley S."/>
            <person name="Sankoff D."/>
            <person name="Giuliano G."/>
            <person name="Albert V.A."/>
            <person name="Wincker P."/>
            <person name="Lashermes P."/>
        </authorList>
    </citation>
    <scope>NUCLEOTIDE SEQUENCE [LARGE SCALE GENOMIC DNA]</scope>
    <source>
        <strain evidence="6">cv. DH200-94</strain>
    </source>
</reference>
<dbReference type="InterPro" id="IPR008978">
    <property type="entry name" value="HSP20-like_chaperone"/>
</dbReference>
<proteinExistence type="inferred from homology"/>
<dbReference type="EMBL" id="HG739362">
    <property type="protein sequence ID" value="CDP18748.1"/>
    <property type="molecule type" value="Genomic_DNA"/>
</dbReference>
<dbReference type="PANTHER" id="PTHR11527">
    <property type="entry name" value="HEAT-SHOCK PROTEIN 20 FAMILY MEMBER"/>
    <property type="match status" value="1"/>
</dbReference>
<dbReference type="InterPro" id="IPR002068">
    <property type="entry name" value="A-crystallin/Hsp20_dom"/>
</dbReference>
<keyword evidence="1" id="KW-0346">Stress response</keyword>
<evidence type="ECO:0000256" key="1">
    <source>
        <dbReference type="ARBA" id="ARBA00023016"/>
    </source>
</evidence>
<evidence type="ECO:0000313" key="5">
    <source>
        <dbReference type="EMBL" id="CDP18748.1"/>
    </source>
</evidence>
<evidence type="ECO:0000256" key="2">
    <source>
        <dbReference type="PROSITE-ProRule" id="PRU00285"/>
    </source>
</evidence>
<gene>
    <name evidence="5" type="ORF">GSCOC_T00002682001</name>
</gene>
<dbReference type="SUPFAM" id="SSF49764">
    <property type="entry name" value="HSP20-like chaperones"/>
    <property type="match status" value="1"/>
</dbReference>
<name>A0A068VGF3_COFCA</name>
<evidence type="ECO:0000259" key="4">
    <source>
        <dbReference type="PROSITE" id="PS01031"/>
    </source>
</evidence>
<dbReference type="Gramene" id="CDP18748">
    <property type="protein sequence ID" value="CDP18748"/>
    <property type="gene ID" value="GSCOC_T00002682001"/>
</dbReference>
<sequence length="276" mass="31132">MENQVVRRRVNIIASHFGSPEDLSAAATHLFPTGCSNSLNSVIRRCDSKMYFARQTSSSQPCFMRPVANKQICHTYGNYAESTPRSKSSGSLNKDLYAYEAPMFSRPSITEPSMQNVEELQWLQQACNFHQPAPDPPTFARPSPVDYHAKERTEASKVKGFEWMPKMDVAESGCNYVVTIELPGARASNIRVEVNNQNLRVTGYRSIEWGKVASCSIDSTSAYHRREISQGPYEIVWPLPKNVNKENISAELVEGLLLINVPKLSEARRQLKRVYI</sequence>
<protein>
    <recommendedName>
        <fullName evidence="4">SHSP domain-containing protein</fullName>
    </recommendedName>
</protein>
<dbReference type="InParanoid" id="A0A068VGF3"/>
<comment type="similarity">
    <text evidence="2 3">Belongs to the small heat shock protein (HSP20) family.</text>
</comment>
<dbReference type="InterPro" id="IPR031107">
    <property type="entry name" value="Small_HSP"/>
</dbReference>
<dbReference type="FunCoup" id="A0A068VGF3">
    <property type="interactions" value="418"/>
</dbReference>
<evidence type="ECO:0000313" key="6">
    <source>
        <dbReference type="Proteomes" id="UP000295252"/>
    </source>
</evidence>
<dbReference type="OMA" id="THLLPMN"/>
<dbReference type="OrthoDB" id="1431247at2759"/>
<evidence type="ECO:0000256" key="3">
    <source>
        <dbReference type="RuleBase" id="RU003616"/>
    </source>
</evidence>
<dbReference type="Pfam" id="PF00011">
    <property type="entry name" value="HSP20"/>
    <property type="match status" value="1"/>
</dbReference>